<reference evidence="1 2" key="1">
    <citation type="journal article" date="2012" name="ISME J.">
        <title>Nitrification expanded: discovery, physiology and genomics of a nitrite-oxidizing bacterium from the phylum Chloroflexi.</title>
        <authorList>
            <person name="Sorokin D.Y."/>
            <person name="Lucker S."/>
            <person name="Vejmelkova D."/>
            <person name="Kostrikina N.A."/>
            <person name="Kleerebezem R."/>
            <person name="Rijpstra W.I."/>
            <person name="Damste J.S."/>
            <person name="Le Paslier D."/>
            <person name="Muyzer G."/>
            <person name="Wagner M."/>
            <person name="van Loosdrecht M.C."/>
            <person name="Daims H."/>
        </authorList>
    </citation>
    <scope>NUCLEOTIDE SEQUENCE [LARGE SCALE GENOMIC DNA]</scope>
    <source>
        <strain evidence="2">none</strain>
    </source>
</reference>
<dbReference type="EMBL" id="CAGS01000440">
    <property type="protein sequence ID" value="CCF85428.1"/>
    <property type="molecule type" value="Genomic_DNA"/>
</dbReference>
<keyword evidence="2" id="KW-1185">Reference proteome</keyword>
<accession>I4EL66</accession>
<evidence type="ECO:0008006" key="3">
    <source>
        <dbReference type="Google" id="ProtNLM"/>
    </source>
</evidence>
<name>I4EL66_9BACT</name>
<organism evidence="1 2">
    <name type="scientific">Nitrolancea hollandica Lb</name>
    <dbReference type="NCBI Taxonomy" id="1129897"/>
    <lineage>
        <taxon>Bacteria</taxon>
        <taxon>Pseudomonadati</taxon>
        <taxon>Thermomicrobiota</taxon>
        <taxon>Thermomicrobia</taxon>
        <taxon>Sphaerobacterales</taxon>
        <taxon>Sphaerobacterineae</taxon>
        <taxon>Sphaerobacteraceae</taxon>
        <taxon>Nitrolancea</taxon>
    </lineage>
</organism>
<dbReference type="AlphaFoldDB" id="I4EL66"/>
<evidence type="ECO:0000313" key="2">
    <source>
        <dbReference type="Proteomes" id="UP000004221"/>
    </source>
</evidence>
<dbReference type="Proteomes" id="UP000004221">
    <property type="component" value="Unassembled WGS sequence"/>
</dbReference>
<sequence>MDKELRARCEARLRALELPEPFSAQAFCALLAAQRGRPILLQPVANRAGPWGLWVATAATDYIFYEQETSPLHQEHIILHEACHILCAHRATPIAEAELPRLLFPDLCPEMVQRVLQRTSYSTPDELEAELLASLTLERVMRTGLVRPISSDSQTTTLLGRLGASLETRTRESE</sequence>
<protein>
    <recommendedName>
        <fullName evidence="3">IrrE N-terminal-like domain-containing protein</fullName>
    </recommendedName>
</protein>
<comment type="caution">
    <text evidence="1">The sequence shown here is derived from an EMBL/GenBank/DDBJ whole genome shotgun (WGS) entry which is preliminary data.</text>
</comment>
<proteinExistence type="predicted"/>
<evidence type="ECO:0000313" key="1">
    <source>
        <dbReference type="EMBL" id="CCF85428.1"/>
    </source>
</evidence>
<dbReference type="RefSeq" id="WP_008480317.1">
    <property type="nucleotide sequence ID" value="NZ_CAGS01000440.1"/>
</dbReference>
<gene>
    <name evidence="1" type="ORF">NITHO_4950011</name>
</gene>